<dbReference type="InterPro" id="IPR011990">
    <property type="entry name" value="TPR-like_helical_dom_sf"/>
</dbReference>
<accession>A0A7K3WNY1</accession>
<evidence type="ECO:0000313" key="3">
    <source>
        <dbReference type="Proteomes" id="UP000486602"/>
    </source>
</evidence>
<dbReference type="AlphaFoldDB" id="A0A7K3WNY1"/>
<protein>
    <recommendedName>
        <fullName evidence="4">Tetratricopeptide repeat protein</fullName>
    </recommendedName>
</protein>
<organism evidence="2 3">
    <name type="scientific">Cryomorpha ignava</name>
    <dbReference type="NCBI Taxonomy" id="101383"/>
    <lineage>
        <taxon>Bacteria</taxon>
        <taxon>Pseudomonadati</taxon>
        <taxon>Bacteroidota</taxon>
        <taxon>Flavobacteriia</taxon>
        <taxon>Flavobacteriales</taxon>
        <taxon>Cryomorphaceae</taxon>
        <taxon>Cryomorpha</taxon>
    </lineage>
</organism>
<feature type="chain" id="PRO_5029444204" description="Tetratricopeptide repeat protein" evidence="1">
    <location>
        <begin position="25"/>
        <end position="244"/>
    </location>
</feature>
<keyword evidence="3" id="KW-1185">Reference proteome</keyword>
<dbReference type="SUPFAM" id="SSF48452">
    <property type="entry name" value="TPR-like"/>
    <property type="match status" value="1"/>
</dbReference>
<dbReference type="RefSeq" id="WP_163284523.1">
    <property type="nucleotide sequence ID" value="NZ_JAAGVY010000010.1"/>
</dbReference>
<proteinExistence type="predicted"/>
<dbReference type="EMBL" id="JAAGVY010000010">
    <property type="protein sequence ID" value="NEN23367.1"/>
    <property type="molecule type" value="Genomic_DNA"/>
</dbReference>
<keyword evidence="1" id="KW-0732">Signal</keyword>
<evidence type="ECO:0000313" key="2">
    <source>
        <dbReference type="EMBL" id="NEN23367.1"/>
    </source>
</evidence>
<dbReference type="Proteomes" id="UP000486602">
    <property type="component" value="Unassembled WGS sequence"/>
</dbReference>
<name>A0A7K3WNY1_9FLAO</name>
<gene>
    <name evidence="2" type="ORF">G3O08_07630</name>
</gene>
<dbReference type="Gene3D" id="1.25.40.10">
    <property type="entry name" value="Tetratricopeptide repeat domain"/>
    <property type="match status" value="1"/>
</dbReference>
<evidence type="ECO:0008006" key="4">
    <source>
        <dbReference type="Google" id="ProtNLM"/>
    </source>
</evidence>
<feature type="signal peptide" evidence="1">
    <location>
        <begin position="1"/>
        <end position="24"/>
    </location>
</feature>
<sequence>MKTSYLITLLTAFLIIGNVSHIDAQEEDPYKDILFMIIDGDYEKAVSKAEKITDKDKTHREPVPYIYASMAYFEMSKKEEFQEDYPRAFRDAIKNAYKAKRYDKENAYMPQFTNYIGELKAEIMREATFQYQSENWRKSITYSKYVTRIDPEDISALLLKGVAEVKGRNTYQAKTTFEEAKEALKNFTASDVSLDSKDAYLYAVMEYAKLMAEAGTKANAQPYIDAVASIYEDDAEFQNFTDGY</sequence>
<reference evidence="2 3" key="1">
    <citation type="submission" date="2020-02" db="EMBL/GenBank/DDBJ databases">
        <title>Out from the shadows clarifying the taxonomy of the family Cryomorphaceae and related taxa by utilizing the GTDB taxonomic framework.</title>
        <authorList>
            <person name="Bowman J.P."/>
        </authorList>
    </citation>
    <scope>NUCLEOTIDE SEQUENCE [LARGE SCALE GENOMIC DNA]</scope>
    <source>
        <strain evidence="2 3">QSSC 1-22</strain>
    </source>
</reference>
<comment type="caution">
    <text evidence="2">The sequence shown here is derived from an EMBL/GenBank/DDBJ whole genome shotgun (WGS) entry which is preliminary data.</text>
</comment>
<evidence type="ECO:0000256" key="1">
    <source>
        <dbReference type="SAM" id="SignalP"/>
    </source>
</evidence>